<gene>
    <name evidence="5" type="primary">SPOSA6832_01740</name>
</gene>
<keyword evidence="6" id="KW-1185">Reference proteome</keyword>
<reference evidence="6" key="1">
    <citation type="submission" date="2015-02" db="EMBL/GenBank/DDBJ databases">
        <authorList>
            <person name="Gon?alves P."/>
        </authorList>
    </citation>
    <scope>NUCLEOTIDE SEQUENCE [LARGE SCALE GENOMIC DNA]</scope>
</reference>
<dbReference type="Proteomes" id="UP000243876">
    <property type="component" value="Unassembled WGS sequence"/>
</dbReference>
<dbReference type="PROSITE" id="PS50082">
    <property type="entry name" value="WD_REPEATS_2"/>
    <property type="match status" value="1"/>
</dbReference>
<evidence type="ECO:0000256" key="2">
    <source>
        <dbReference type="ARBA" id="ARBA00022737"/>
    </source>
</evidence>
<keyword evidence="1 3" id="KW-0853">WD repeat</keyword>
<evidence type="ECO:0000256" key="1">
    <source>
        <dbReference type="ARBA" id="ARBA00022574"/>
    </source>
</evidence>
<sequence length="482" mass="50155">MLDYHSDAATFALSISPLSTTNPASLKLAIGSFNESRSSAASASTPESTTSSSGCNNLTIASLDPAYLDLEDASDDESETALRSRLTGARVQAGSAFQAVARTTLRYPPSAVQFAPARLSSSLEATAGGTGGDGTREVVAASSECLRLWDLVSGEEAGGGGNGYVGRGGQGGPRSRLVPRATLQNSKADFSAPLTSFSWSVLEPQHIVTSSIDTTCTVWDISTGVPVTQLIAHDREVYDVAWSPASREIFASVGADGSVRMFDLRSLEHSTILYEAAPSLPSSASSSTKRNGSSSDSSPSNPSATPSPLLRLAFSPTSPTYLSVVHADSGDVQILDTRSPGTPAFEVRGHQAAVNGMAWGGETMSVGGAETSGPGWLATVCAFFLPVFVSFRSLSRSQVPHAHQFARFHFSVAADDATLLLWDLTTAQPPSAPASRSVAQQPKSLTSPTLAYTAPSDINSVAWGGGGDWIAIGCGRLVRCLR</sequence>
<dbReference type="PROSITE" id="PS50294">
    <property type="entry name" value="WD_REPEATS_REGION"/>
    <property type="match status" value="1"/>
</dbReference>
<evidence type="ECO:0000256" key="3">
    <source>
        <dbReference type="PROSITE-ProRule" id="PRU00221"/>
    </source>
</evidence>
<feature type="compositionally biased region" description="Low complexity" evidence="4">
    <location>
        <begin position="280"/>
        <end position="308"/>
    </location>
</feature>
<dbReference type="PANTHER" id="PTHR19919">
    <property type="entry name" value="WD REPEAT CONTAINING PROTEIN"/>
    <property type="match status" value="1"/>
</dbReference>
<dbReference type="InterPro" id="IPR015943">
    <property type="entry name" value="WD40/YVTN_repeat-like_dom_sf"/>
</dbReference>
<feature type="region of interest" description="Disordered" evidence="4">
    <location>
        <begin position="280"/>
        <end position="309"/>
    </location>
</feature>
<proteinExistence type="predicted"/>
<keyword evidence="2" id="KW-0677">Repeat</keyword>
<feature type="repeat" description="WD" evidence="3">
    <location>
        <begin position="230"/>
        <end position="272"/>
    </location>
</feature>
<protein>
    <submittedName>
        <fullName evidence="5">SPOSA6832_01740-mRNA-1:cds</fullName>
    </submittedName>
</protein>
<dbReference type="OrthoDB" id="1284551at2759"/>
<dbReference type="Pfam" id="PF00400">
    <property type="entry name" value="WD40"/>
    <property type="match status" value="1"/>
</dbReference>
<dbReference type="SUPFAM" id="SSF50978">
    <property type="entry name" value="WD40 repeat-like"/>
    <property type="match status" value="1"/>
</dbReference>
<evidence type="ECO:0000313" key="5">
    <source>
        <dbReference type="EMBL" id="CEQ40141.1"/>
    </source>
</evidence>
<name>A0A0D6EJQ6_SPOSA</name>
<dbReference type="EMBL" id="CENE01000005">
    <property type="protein sequence ID" value="CEQ40141.1"/>
    <property type="molecule type" value="Genomic_DNA"/>
</dbReference>
<dbReference type="SMART" id="SM00320">
    <property type="entry name" value="WD40"/>
    <property type="match status" value="6"/>
</dbReference>
<dbReference type="InterPro" id="IPR045159">
    <property type="entry name" value="DCAF7-like"/>
</dbReference>
<dbReference type="AlphaFoldDB" id="A0A0D6EJQ6"/>
<accession>A0A0D6EJQ6</accession>
<evidence type="ECO:0000256" key="4">
    <source>
        <dbReference type="SAM" id="MobiDB-lite"/>
    </source>
</evidence>
<organism evidence="5 6">
    <name type="scientific">Sporidiobolus salmonicolor</name>
    <name type="common">Yeast-like fungus</name>
    <name type="synonym">Sporobolomyces salmonicolor</name>
    <dbReference type="NCBI Taxonomy" id="5005"/>
    <lineage>
        <taxon>Eukaryota</taxon>
        <taxon>Fungi</taxon>
        <taxon>Dikarya</taxon>
        <taxon>Basidiomycota</taxon>
        <taxon>Pucciniomycotina</taxon>
        <taxon>Microbotryomycetes</taxon>
        <taxon>Sporidiobolales</taxon>
        <taxon>Sporidiobolaceae</taxon>
        <taxon>Sporobolomyces</taxon>
    </lineage>
</organism>
<dbReference type="InterPro" id="IPR001680">
    <property type="entry name" value="WD40_rpt"/>
</dbReference>
<evidence type="ECO:0000313" key="6">
    <source>
        <dbReference type="Proteomes" id="UP000243876"/>
    </source>
</evidence>
<dbReference type="Gene3D" id="2.130.10.10">
    <property type="entry name" value="YVTN repeat-like/Quinoprotein amine dehydrogenase"/>
    <property type="match status" value="1"/>
</dbReference>
<dbReference type="InterPro" id="IPR036322">
    <property type="entry name" value="WD40_repeat_dom_sf"/>
</dbReference>